<dbReference type="Proteomes" id="UP001652445">
    <property type="component" value="Unassembled WGS sequence"/>
</dbReference>
<feature type="region of interest" description="Disordered" evidence="1">
    <location>
        <begin position="48"/>
        <end position="76"/>
    </location>
</feature>
<gene>
    <name evidence="2" type="ORF">OB236_00995</name>
</gene>
<proteinExistence type="predicted"/>
<protein>
    <submittedName>
        <fullName evidence="2">Uncharacterized protein</fullName>
    </submittedName>
</protein>
<evidence type="ECO:0000256" key="1">
    <source>
        <dbReference type="SAM" id="MobiDB-lite"/>
    </source>
</evidence>
<comment type="caution">
    <text evidence="2">The sequence shown here is derived from an EMBL/GenBank/DDBJ whole genome shotgun (WGS) entry which is preliminary data.</text>
</comment>
<dbReference type="RefSeq" id="WP_262682189.1">
    <property type="nucleotide sequence ID" value="NZ_JAOQIO010000005.1"/>
</dbReference>
<reference evidence="2 3" key="1">
    <citation type="submission" date="2022-09" db="EMBL/GenBank/DDBJ databases">
        <authorList>
            <person name="Han X.L."/>
            <person name="Wang Q."/>
            <person name="Lu T."/>
        </authorList>
    </citation>
    <scope>NUCLEOTIDE SEQUENCE [LARGE SCALE GENOMIC DNA]</scope>
    <source>
        <strain evidence="2 3">WQ 127069</strain>
    </source>
</reference>
<name>A0ABT2UAL2_9BACL</name>
<evidence type="ECO:0000313" key="3">
    <source>
        <dbReference type="Proteomes" id="UP001652445"/>
    </source>
</evidence>
<sequence length="76" mass="8229">MTTIRNQIKGKRDKTKWYMLSLALFILIGAGLFANPVQATEQWSQYGKPEAVSSEEPGGFSNPGGVAIDSSGNVLR</sequence>
<organism evidence="2 3">
    <name type="scientific">Paenibacillus baimaensis</name>
    <dbReference type="NCBI Taxonomy" id="2982185"/>
    <lineage>
        <taxon>Bacteria</taxon>
        <taxon>Bacillati</taxon>
        <taxon>Bacillota</taxon>
        <taxon>Bacilli</taxon>
        <taxon>Bacillales</taxon>
        <taxon>Paenibacillaceae</taxon>
        <taxon>Paenibacillus</taxon>
    </lineage>
</organism>
<dbReference type="EMBL" id="JAOQIO010000005">
    <property type="protein sequence ID" value="MCU6790689.1"/>
    <property type="molecule type" value="Genomic_DNA"/>
</dbReference>
<accession>A0ABT2UAL2</accession>
<keyword evidence="3" id="KW-1185">Reference proteome</keyword>
<evidence type="ECO:0000313" key="2">
    <source>
        <dbReference type="EMBL" id="MCU6790689.1"/>
    </source>
</evidence>